<evidence type="ECO:0000256" key="2">
    <source>
        <dbReference type="SAM" id="SignalP"/>
    </source>
</evidence>
<evidence type="ECO:0000259" key="3">
    <source>
        <dbReference type="Pfam" id="PF13568"/>
    </source>
</evidence>
<organism evidence="4 5">
    <name type="scientific">Danxiaibacter flavus</name>
    <dbReference type="NCBI Taxonomy" id="3049108"/>
    <lineage>
        <taxon>Bacteria</taxon>
        <taxon>Pseudomonadati</taxon>
        <taxon>Bacteroidota</taxon>
        <taxon>Chitinophagia</taxon>
        <taxon>Chitinophagales</taxon>
        <taxon>Chitinophagaceae</taxon>
        <taxon>Danxiaibacter</taxon>
    </lineage>
</organism>
<reference evidence="4 5" key="1">
    <citation type="submission" date="2023-07" db="EMBL/GenBank/DDBJ databases">
        <authorList>
            <person name="Lian W.-H."/>
        </authorList>
    </citation>
    <scope>NUCLEOTIDE SEQUENCE [LARGE SCALE GENOMIC DNA]</scope>
    <source>
        <strain evidence="4 5">SYSU DXS3180</strain>
    </source>
</reference>
<evidence type="ECO:0000313" key="4">
    <source>
        <dbReference type="EMBL" id="MEX6686037.1"/>
    </source>
</evidence>
<name>A0ABV3Z857_9BACT</name>
<dbReference type="RefSeq" id="WP_369327426.1">
    <property type="nucleotide sequence ID" value="NZ_JAULBC010000001.1"/>
</dbReference>
<feature type="compositionally biased region" description="Polar residues" evidence="1">
    <location>
        <begin position="54"/>
        <end position="66"/>
    </location>
</feature>
<dbReference type="Pfam" id="PF13568">
    <property type="entry name" value="OMP_b-brl_2"/>
    <property type="match status" value="1"/>
</dbReference>
<protein>
    <submittedName>
        <fullName evidence="4">Outer membrane beta-barrel protein</fullName>
    </submittedName>
</protein>
<dbReference type="Proteomes" id="UP001560573">
    <property type="component" value="Unassembled WGS sequence"/>
</dbReference>
<evidence type="ECO:0000256" key="1">
    <source>
        <dbReference type="SAM" id="MobiDB-lite"/>
    </source>
</evidence>
<gene>
    <name evidence="4" type="ORF">QTN47_00945</name>
</gene>
<feature type="region of interest" description="Disordered" evidence="1">
    <location>
        <begin position="44"/>
        <end position="75"/>
    </location>
</feature>
<feature type="signal peptide" evidence="2">
    <location>
        <begin position="1"/>
        <end position="19"/>
    </location>
</feature>
<sequence length="297" mass="33822">MNKFVFIAAAMLLAQSGFAQTDSTTKKTDTIRVGNFIIIKKDKKEAYSEPSPPTDTSGNSFDITIGSSSTPSSYKKSRRSIISTNWLIFDLGFNNWNDKTNYSAISPSDTYLQQTPGVTNKPYTKDDFNLRTVKSSNVNIWLFMQKLNVYKGIINLKYGLGINMYNFRYETNVSYLRNPPHIIRDTILFSKNKLAADYITVPMMVNINTMPDRRNGLSISFGVSAGYLYNSRNKQISDERGKQKIKGDIGLNNWRFAYVGELGMGPVRLYGSYSINPLHERTLEQYPYIVGIRFSNW</sequence>
<keyword evidence="2" id="KW-0732">Signal</keyword>
<proteinExistence type="predicted"/>
<feature type="domain" description="Outer membrane protein beta-barrel" evidence="3">
    <location>
        <begin position="131"/>
        <end position="265"/>
    </location>
</feature>
<comment type="caution">
    <text evidence="4">The sequence shown here is derived from an EMBL/GenBank/DDBJ whole genome shotgun (WGS) entry which is preliminary data.</text>
</comment>
<feature type="chain" id="PRO_5046632890" evidence="2">
    <location>
        <begin position="20"/>
        <end position="297"/>
    </location>
</feature>
<evidence type="ECO:0000313" key="5">
    <source>
        <dbReference type="Proteomes" id="UP001560573"/>
    </source>
</evidence>
<dbReference type="InterPro" id="IPR025665">
    <property type="entry name" value="Beta-barrel_OMP_2"/>
</dbReference>
<keyword evidence="5" id="KW-1185">Reference proteome</keyword>
<dbReference type="EMBL" id="JAULBC010000001">
    <property type="protein sequence ID" value="MEX6686037.1"/>
    <property type="molecule type" value="Genomic_DNA"/>
</dbReference>
<accession>A0ABV3Z857</accession>